<proteinExistence type="predicted"/>
<name>A0A812PJ51_9DINO</name>
<dbReference type="OrthoDB" id="416652at2759"/>
<comment type="caution">
    <text evidence="1">The sequence shown here is derived from an EMBL/GenBank/DDBJ whole genome shotgun (WGS) entry which is preliminary data.</text>
</comment>
<accession>A0A812PJ51</accession>
<gene>
    <name evidence="1" type="primary">gly-6</name>
    <name evidence="1" type="ORF">SNAT2548_LOCUS18094</name>
</gene>
<reference evidence="1" key="1">
    <citation type="submission" date="2021-02" db="EMBL/GenBank/DDBJ databases">
        <authorList>
            <person name="Dougan E. K."/>
            <person name="Rhodes N."/>
            <person name="Thang M."/>
            <person name="Chan C."/>
        </authorList>
    </citation>
    <scope>NUCLEOTIDE SEQUENCE</scope>
</reference>
<protein>
    <submittedName>
        <fullName evidence="1">Gly-6 protein</fullName>
    </submittedName>
</protein>
<keyword evidence="2" id="KW-1185">Reference proteome</keyword>
<dbReference type="AlphaFoldDB" id="A0A812PJ51"/>
<organism evidence="1 2">
    <name type="scientific">Symbiodinium natans</name>
    <dbReference type="NCBI Taxonomy" id="878477"/>
    <lineage>
        <taxon>Eukaryota</taxon>
        <taxon>Sar</taxon>
        <taxon>Alveolata</taxon>
        <taxon>Dinophyceae</taxon>
        <taxon>Suessiales</taxon>
        <taxon>Symbiodiniaceae</taxon>
        <taxon>Symbiodinium</taxon>
    </lineage>
</organism>
<dbReference type="EMBL" id="CAJNDS010002134">
    <property type="protein sequence ID" value="CAE7345228.1"/>
    <property type="molecule type" value="Genomic_DNA"/>
</dbReference>
<evidence type="ECO:0000313" key="2">
    <source>
        <dbReference type="Proteomes" id="UP000604046"/>
    </source>
</evidence>
<sequence>MSETKQEPCALVLVIALRPGDVPNVNVSQTLALKQRLGCKPFAYFLHRFRKIYLNSGMLPERVFRIRSRGTGLCLQRRNKEYGLSNCQAGTWFHRGNMIPDKFPSTASLASLSSKRPAEENKVVNCGGHQAKGGCDACPQGHGSEWCNADCTWVFAVCMSKEAAKEVESQPPQTCCSGIREWNSLDPELDCWAGLGGNGPGTALCDITGASTDQQLPAFTELRVVSE</sequence>
<evidence type="ECO:0000313" key="1">
    <source>
        <dbReference type="EMBL" id="CAE7345228.1"/>
    </source>
</evidence>
<dbReference type="Proteomes" id="UP000604046">
    <property type="component" value="Unassembled WGS sequence"/>
</dbReference>